<dbReference type="SUPFAM" id="SSF49299">
    <property type="entry name" value="PKD domain"/>
    <property type="match status" value="1"/>
</dbReference>
<dbReference type="OrthoDB" id="9770043at2"/>
<evidence type="ECO:0000313" key="3">
    <source>
        <dbReference type="Proteomes" id="UP000466931"/>
    </source>
</evidence>
<dbReference type="Gene3D" id="2.120.10.30">
    <property type="entry name" value="TolB, C-terminal domain"/>
    <property type="match status" value="1"/>
</dbReference>
<dbReference type="Pfam" id="PF18911">
    <property type="entry name" value="PKD_4"/>
    <property type="match status" value="1"/>
</dbReference>
<dbReference type="EMBL" id="AP022612">
    <property type="protein sequence ID" value="BBZ31538.1"/>
    <property type="molecule type" value="Genomic_DNA"/>
</dbReference>
<evidence type="ECO:0000256" key="1">
    <source>
        <dbReference type="SAM" id="MobiDB-lite"/>
    </source>
</evidence>
<dbReference type="AlphaFoldDB" id="A0A7I7XQM4"/>
<dbReference type="InterPro" id="IPR000601">
    <property type="entry name" value="PKD_dom"/>
</dbReference>
<dbReference type="CDD" id="cd00146">
    <property type="entry name" value="PKD"/>
    <property type="match status" value="1"/>
</dbReference>
<dbReference type="RefSeq" id="WP_109788659.1">
    <property type="nucleotide sequence ID" value="NZ_AP022612.1"/>
</dbReference>
<proteinExistence type="predicted"/>
<dbReference type="InterPro" id="IPR013783">
    <property type="entry name" value="Ig-like_fold"/>
</dbReference>
<feature type="compositionally biased region" description="Polar residues" evidence="1">
    <location>
        <begin position="50"/>
        <end position="60"/>
    </location>
</feature>
<reference evidence="2" key="1">
    <citation type="journal article" date="2019" name="Emerg. Microbes Infect.">
        <title>Comprehensive subspecies identification of 175 nontuberculous mycobacteria species based on 7547 genomic profiles.</title>
        <authorList>
            <person name="Matsumoto Y."/>
            <person name="Kinjo T."/>
            <person name="Motooka D."/>
            <person name="Nabeya D."/>
            <person name="Jung N."/>
            <person name="Uechi K."/>
            <person name="Horii T."/>
            <person name="Iida T."/>
            <person name="Fujita J."/>
            <person name="Nakamura S."/>
        </authorList>
    </citation>
    <scope>NUCLEOTIDE SEQUENCE [LARGE SCALE GENOMIC DNA]</scope>
    <source>
        <strain evidence="2">JCM 13671</strain>
    </source>
</reference>
<dbReference type="Pfam" id="PF07995">
    <property type="entry name" value="GSDH"/>
    <property type="match status" value="1"/>
</dbReference>
<feature type="region of interest" description="Disordered" evidence="1">
    <location>
        <begin position="153"/>
        <end position="173"/>
    </location>
</feature>
<dbReference type="GO" id="GO:0005975">
    <property type="term" value="P:carbohydrate metabolic process"/>
    <property type="evidence" value="ECO:0007669"/>
    <property type="project" value="UniProtKB-ARBA"/>
</dbReference>
<feature type="region of interest" description="Disordered" evidence="1">
    <location>
        <begin position="44"/>
        <end position="131"/>
    </location>
</feature>
<dbReference type="PROSITE" id="PS50093">
    <property type="entry name" value="PKD"/>
    <property type="match status" value="1"/>
</dbReference>
<name>A0A7I7XQM4_9MYCO</name>
<evidence type="ECO:0000313" key="2">
    <source>
        <dbReference type="EMBL" id="BBZ31538.1"/>
    </source>
</evidence>
<gene>
    <name evidence="2" type="ORF">MCNF_01430</name>
</gene>
<dbReference type="InterPro" id="IPR035986">
    <property type="entry name" value="PKD_dom_sf"/>
</dbReference>
<keyword evidence="3" id="KW-1185">Reference proteome</keyword>
<dbReference type="PANTHER" id="PTHR19328:SF13">
    <property type="entry name" value="HIPL1 PROTEIN"/>
    <property type="match status" value="1"/>
</dbReference>
<dbReference type="InterPro" id="IPR011042">
    <property type="entry name" value="6-blade_b-propeller_TolB-like"/>
</dbReference>
<dbReference type="InterPro" id="IPR012938">
    <property type="entry name" value="Glc/Sorbosone_DH"/>
</dbReference>
<dbReference type="FunFam" id="2.60.40.10:FF:000270">
    <property type="entry name" value="Cell surface protein"/>
    <property type="match status" value="1"/>
</dbReference>
<dbReference type="SUPFAM" id="SSF50952">
    <property type="entry name" value="Soluble quinoprotein glucose dehydrogenase"/>
    <property type="match status" value="1"/>
</dbReference>
<dbReference type="Proteomes" id="UP000466931">
    <property type="component" value="Chromosome"/>
</dbReference>
<dbReference type="InterPro" id="IPR011041">
    <property type="entry name" value="Quinoprot_gluc/sorb_DH_b-prop"/>
</dbReference>
<accession>A0A7I7XQM4</accession>
<protein>
    <submittedName>
        <fullName evidence="2">Uncharacterized protein</fullName>
    </submittedName>
</protein>
<organism evidence="2 3">
    <name type="scientific">Mycolicibacterium confluentis</name>
    <dbReference type="NCBI Taxonomy" id="28047"/>
    <lineage>
        <taxon>Bacteria</taxon>
        <taxon>Bacillati</taxon>
        <taxon>Actinomycetota</taxon>
        <taxon>Actinomycetes</taxon>
        <taxon>Mycobacteriales</taxon>
        <taxon>Mycobacteriaceae</taxon>
        <taxon>Mycolicibacterium</taxon>
    </lineage>
</organism>
<reference evidence="2" key="2">
    <citation type="submission" date="2020-02" db="EMBL/GenBank/DDBJ databases">
        <authorList>
            <person name="Matsumoto Y."/>
            <person name="Motooka D."/>
            <person name="Nakamura S."/>
        </authorList>
    </citation>
    <scope>NUCLEOTIDE SEQUENCE</scope>
    <source>
        <strain evidence="2">JCM 13671</strain>
    </source>
</reference>
<dbReference type="Gene3D" id="2.60.40.10">
    <property type="entry name" value="Immunoglobulins"/>
    <property type="match status" value="1"/>
</dbReference>
<dbReference type="SMART" id="SM00089">
    <property type="entry name" value="PKD"/>
    <property type="match status" value="2"/>
</dbReference>
<dbReference type="PANTHER" id="PTHR19328">
    <property type="entry name" value="HEDGEHOG-INTERACTING PROTEIN"/>
    <property type="match status" value="1"/>
</dbReference>
<dbReference type="InterPro" id="IPR022409">
    <property type="entry name" value="PKD/Chitinase_dom"/>
</dbReference>
<sequence length="992" mass="104382">MASAIHRQQHSGDPGSYAKFIGRVGGLAVALGVGVAVGVNPGAAWADDGTSGSVSGSRTDSAGSGSNGSTAGETPRRSPRLRPDSISSLPPWTKTPLQRAIENTQAEAAAPESDIGETGAPAQTGTGPRPALKRAELKAALRERLDAIRAKALAAAQPSGATPTESVPVIGGDTDPEVPAEAPVIVPGSSVPGGSTSDVAPEARRTLAERVQAAAAAARERFTSQLAPEAHQAVENELDSGAVAPALATLTTSPALPPALNNAISHINSQAKAFQEAAAKAFEDLKVCVCKLVLKAVDVISGVTGNSGEGAGNGGLPPVDQNPLLAAVAGWVRRELDRIMAIPQVARFVQEVTDRVTIALQEVILCANPSEHSPLPEDLERIVIAAGLDQPTDFRFLPDGRIIITEKAGAVKIVDPNNPGSAILVGMVPTSPSRELNAIELDPDYANNGYVYVAYTTPALEDKLTRYTIANDAFVTSGENAPFDLIVIPGSGAMHHGNAVLFGPDGKIYWAIGDNSENGSAQDMTKLYGKILRINPDGTIPDDNPFVDLEGARSEIYALGFRNPFRMVFTPTGQLLVADVGDFAWEELNLVEAGKNYGWPGAEGVSDCDSCNYVDPIWAYPHTPEPARAGSITGVMVYTGSAIGDEYTNKVFVADYTLHWIKVLTFDSTYHNLLSVETFDSEAGTAIQLLQGPGSDESLYQLNIYPGELYKITPSGGNRAPTAVITATPNYGATPLEVQFSSGGSKDPEGQPLSYSWDFGDGNTSTDANPTHTYTTKDKYTVILTVTDGEKTGTATQIVHVGNTPPDVDITTSVGDGKYNAGQTVTFGATATDAEDDTLPDSAYKWTVIFHHADHVHPYQDNIVGPNGSVYLSTSNHNVDTTYYEIKLTVTDSEGLSTTKSTFIYPNLVELTFGSNNPDAVYTIDGVPHKGTYTETAVVGVVREIDIPSPQTINGQVVYGNWSNGGGTKQTISTPGEDTGYNAVFTTTPSVL</sequence>
<feature type="compositionally biased region" description="Low complexity" evidence="1">
    <location>
        <begin position="61"/>
        <end position="72"/>
    </location>
</feature>